<evidence type="ECO:0000259" key="15">
    <source>
        <dbReference type="PROSITE" id="PS51296"/>
    </source>
</evidence>
<dbReference type="Pfam" id="PF00355">
    <property type="entry name" value="Rieske"/>
    <property type="match status" value="1"/>
</dbReference>
<dbReference type="Pfam" id="PF08417">
    <property type="entry name" value="PaO"/>
    <property type="match status" value="1"/>
</dbReference>
<evidence type="ECO:0000256" key="5">
    <source>
        <dbReference type="ARBA" id="ARBA00022692"/>
    </source>
</evidence>
<keyword evidence="3" id="KW-0150">Chloroplast</keyword>
<dbReference type="Gene3D" id="2.102.10.10">
    <property type="entry name" value="Rieske [2Fe-2S] iron-sulphur domain"/>
    <property type="match status" value="1"/>
</dbReference>
<keyword evidence="4" id="KW-0934">Plastid</keyword>
<dbReference type="SUPFAM" id="SSF50022">
    <property type="entry name" value="ISP domain"/>
    <property type="match status" value="1"/>
</dbReference>
<evidence type="ECO:0000256" key="3">
    <source>
        <dbReference type="ARBA" id="ARBA00022528"/>
    </source>
</evidence>
<evidence type="ECO:0000313" key="17">
    <source>
        <dbReference type="Proteomes" id="UP001152484"/>
    </source>
</evidence>
<feature type="transmembrane region" description="Helical" evidence="14">
    <location>
        <begin position="510"/>
        <end position="530"/>
    </location>
</feature>
<feature type="domain" description="Rieske" evidence="15">
    <location>
        <begin position="87"/>
        <end position="197"/>
    </location>
</feature>
<evidence type="ECO:0000256" key="4">
    <source>
        <dbReference type="ARBA" id="ARBA00022640"/>
    </source>
</evidence>
<protein>
    <recommendedName>
        <fullName evidence="15">Rieske domain-containing protein</fullName>
    </recommendedName>
</protein>
<evidence type="ECO:0000256" key="6">
    <source>
        <dbReference type="ARBA" id="ARBA00022714"/>
    </source>
</evidence>
<accession>A0A9P1EBG7</accession>
<evidence type="ECO:0000256" key="7">
    <source>
        <dbReference type="ARBA" id="ARBA00022723"/>
    </source>
</evidence>
<dbReference type="OrthoDB" id="426882at2759"/>
<dbReference type="InterPro" id="IPR017941">
    <property type="entry name" value="Rieske_2Fe-2S"/>
</dbReference>
<dbReference type="PANTHER" id="PTHR21266:SF32">
    <property type="entry name" value="CHOLESTEROL 7-DESATURASE NVD"/>
    <property type="match status" value="1"/>
</dbReference>
<dbReference type="InterPro" id="IPR050584">
    <property type="entry name" value="Cholesterol_7-desaturase"/>
</dbReference>
<keyword evidence="7" id="KW-0479">Metal-binding</keyword>
<keyword evidence="9 14" id="KW-1133">Transmembrane helix</keyword>
<dbReference type="GO" id="GO:0009507">
    <property type="term" value="C:chloroplast"/>
    <property type="evidence" value="ECO:0007669"/>
    <property type="project" value="UniProtKB-SubCell"/>
</dbReference>
<proteinExistence type="predicted"/>
<evidence type="ECO:0000256" key="8">
    <source>
        <dbReference type="ARBA" id="ARBA00022946"/>
    </source>
</evidence>
<dbReference type="Gene3D" id="3.90.380.10">
    <property type="entry name" value="Naphthalene 1,2-dioxygenase Alpha Subunit, Chain A, domain 1"/>
    <property type="match status" value="1"/>
</dbReference>
<dbReference type="GO" id="GO:0016020">
    <property type="term" value="C:membrane"/>
    <property type="evidence" value="ECO:0007669"/>
    <property type="project" value="UniProtKB-SubCell"/>
</dbReference>
<evidence type="ECO:0000256" key="10">
    <source>
        <dbReference type="ARBA" id="ARBA00023002"/>
    </source>
</evidence>
<dbReference type="SUPFAM" id="SSF55961">
    <property type="entry name" value="Bet v1-like"/>
    <property type="match status" value="1"/>
</dbReference>
<keyword evidence="10" id="KW-0560">Oxidoreductase</keyword>
<dbReference type="GO" id="GO:0046872">
    <property type="term" value="F:metal ion binding"/>
    <property type="evidence" value="ECO:0007669"/>
    <property type="project" value="UniProtKB-KW"/>
</dbReference>
<dbReference type="GO" id="GO:0051537">
    <property type="term" value="F:2 iron, 2 sulfur cluster binding"/>
    <property type="evidence" value="ECO:0007669"/>
    <property type="project" value="UniProtKB-KW"/>
</dbReference>
<dbReference type="PROSITE" id="PS51296">
    <property type="entry name" value="RIESKE"/>
    <property type="match status" value="1"/>
</dbReference>
<evidence type="ECO:0000256" key="2">
    <source>
        <dbReference type="ARBA" id="ARBA00004370"/>
    </source>
</evidence>
<comment type="subcellular location">
    <subcellularLocation>
        <location evidence="2">Membrane</location>
    </subcellularLocation>
    <subcellularLocation>
        <location evidence="1">Plastid</location>
        <location evidence="1">Chloroplast</location>
    </subcellularLocation>
</comment>
<dbReference type="EMBL" id="CAMAPE010000031">
    <property type="protein sequence ID" value="CAH9094560.1"/>
    <property type="molecule type" value="Genomic_DNA"/>
</dbReference>
<comment type="caution">
    <text evidence="16">The sequence shown here is derived from an EMBL/GenBank/DDBJ whole genome shotgun (WGS) entry which is preliminary data.</text>
</comment>
<keyword evidence="17" id="KW-1185">Reference proteome</keyword>
<keyword evidence="5 14" id="KW-0812">Transmembrane</keyword>
<evidence type="ECO:0000256" key="1">
    <source>
        <dbReference type="ARBA" id="ARBA00004229"/>
    </source>
</evidence>
<name>A0A9P1EBG7_CUSEU</name>
<keyword evidence="6" id="KW-0001">2Fe-2S</keyword>
<dbReference type="InterPro" id="IPR036922">
    <property type="entry name" value="Rieske_2Fe-2S_sf"/>
</dbReference>
<evidence type="ECO:0000256" key="9">
    <source>
        <dbReference type="ARBA" id="ARBA00022989"/>
    </source>
</evidence>
<keyword evidence="11" id="KW-0408">Iron</keyword>
<evidence type="ECO:0000313" key="16">
    <source>
        <dbReference type="EMBL" id="CAH9094560.1"/>
    </source>
</evidence>
<dbReference type="CDD" id="cd03480">
    <property type="entry name" value="Rieske_RO_Alpha_PaO"/>
    <property type="match status" value="1"/>
</dbReference>
<dbReference type="Proteomes" id="UP001152484">
    <property type="component" value="Unassembled WGS sequence"/>
</dbReference>
<evidence type="ECO:0000256" key="13">
    <source>
        <dbReference type="ARBA" id="ARBA00023136"/>
    </source>
</evidence>
<dbReference type="PANTHER" id="PTHR21266">
    <property type="entry name" value="IRON-SULFUR DOMAIN CONTAINING PROTEIN"/>
    <property type="match status" value="1"/>
</dbReference>
<evidence type="ECO:0000256" key="11">
    <source>
        <dbReference type="ARBA" id="ARBA00023004"/>
    </source>
</evidence>
<keyword evidence="12" id="KW-0411">Iron-sulfur</keyword>
<dbReference type="InterPro" id="IPR013626">
    <property type="entry name" value="PaO"/>
</dbReference>
<evidence type="ECO:0000256" key="14">
    <source>
        <dbReference type="SAM" id="Phobius"/>
    </source>
</evidence>
<keyword evidence="13 14" id="KW-0472">Membrane</keyword>
<evidence type="ECO:0000256" key="12">
    <source>
        <dbReference type="ARBA" id="ARBA00023014"/>
    </source>
</evidence>
<dbReference type="AlphaFoldDB" id="A0A9P1EBG7"/>
<organism evidence="16 17">
    <name type="scientific">Cuscuta europaea</name>
    <name type="common">European dodder</name>
    <dbReference type="NCBI Taxonomy" id="41803"/>
    <lineage>
        <taxon>Eukaryota</taxon>
        <taxon>Viridiplantae</taxon>
        <taxon>Streptophyta</taxon>
        <taxon>Embryophyta</taxon>
        <taxon>Tracheophyta</taxon>
        <taxon>Spermatophyta</taxon>
        <taxon>Magnoliopsida</taxon>
        <taxon>eudicotyledons</taxon>
        <taxon>Gunneridae</taxon>
        <taxon>Pentapetalae</taxon>
        <taxon>asterids</taxon>
        <taxon>lamiids</taxon>
        <taxon>Solanales</taxon>
        <taxon>Convolvulaceae</taxon>
        <taxon>Cuscuteae</taxon>
        <taxon>Cuscuta</taxon>
        <taxon>Cuscuta subgen. Cuscuta</taxon>
    </lineage>
</organism>
<keyword evidence="8" id="KW-0809">Transit peptide</keyword>
<sequence length="543" mass="61891">MEGLKASSFPQIRFTVHSPRLPATQFKKSHSRFSSKPFPLQTIHSKKAGFKIFTTISTETSAEPEIPIESGREDQTQGERFDWYAEWYPLMPLCDLDKRRPHGKKVLGIDLVLWWDRNEGEWKVMDDACPHRLAPLSEGRIDQWGRLQCVYHGWCFGGSGDCKFIPQAPRDGPPIHTSKRACVAVYPSCVQNGILWFWPNVDPLYKDIFMKKKPPYIPEIDDPSYTKSMIAREIPYGYEVLIENLMDPAHVHYAHYGIMRVPKTPNSLKADREGGKPVQVSITQLDVNGVKAMQASGCNTFAPPCLYYGYYSFGESTTSQSSSSSPKDTEKKPLNGKQKQVLLVFYCIPVSPGNSRIIFVSPRNFAVWVEKVVPRWVFHVGQNLILDSDLYLLHVEEHKLKEIGPYNWHKTCYVPTKADAVIIAFRRWLNKYAGGQVDWKTKFSGALPQSPPREQLMDRYWSHTMKCSSCSSAYRNLNALEVALQVLSIASIGIVAASKQGFMAATTRNALIVMAVLCFLASKWLSHFIYKVFRFHDYDHAFR</sequence>
<reference evidence="16" key="1">
    <citation type="submission" date="2022-07" db="EMBL/GenBank/DDBJ databases">
        <authorList>
            <person name="Macas J."/>
            <person name="Novak P."/>
            <person name="Neumann P."/>
        </authorList>
    </citation>
    <scope>NUCLEOTIDE SEQUENCE</scope>
</reference>
<dbReference type="GO" id="GO:0010277">
    <property type="term" value="F:chlorophyllide a oxygenase activity"/>
    <property type="evidence" value="ECO:0007669"/>
    <property type="project" value="InterPro"/>
</dbReference>
<gene>
    <name evidence="16" type="ORF">CEURO_LOCUS12805</name>
</gene>